<name>A0A913XB97_EXADI</name>
<evidence type="ECO:0000256" key="1">
    <source>
        <dbReference type="SAM" id="SignalP"/>
    </source>
</evidence>
<organism evidence="2 3">
    <name type="scientific">Exaiptasia diaphana</name>
    <name type="common">Tropical sea anemone</name>
    <name type="synonym">Aiptasia pulchella</name>
    <dbReference type="NCBI Taxonomy" id="2652724"/>
    <lineage>
        <taxon>Eukaryota</taxon>
        <taxon>Metazoa</taxon>
        <taxon>Cnidaria</taxon>
        <taxon>Anthozoa</taxon>
        <taxon>Hexacorallia</taxon>
        <taxon>Actiniaria</taxon>
        <taxon>Aiptasiidae</taxon>
        <taxon>Exaiptasia</taxon>
    </lineage>
</organism>
<accession>A0A913XB97</accession>
<dbReference type="GO" id="GO:0008104">
    <property type="term" value="P:intracellular protein localization"/>
    <property type="evidence" value="ECO:0007669"/>
    <property type="project" value="TreeGrafter"/>
</dbReference>
<dbReference type="GO" id="GO:0005829">
    <property type="term" value="C:cytosol"/>
    <property type="evidence" value="ECO:0007669"/>
    <property type="project" value="TreeGrafter"/>
</dbReference>
<reference evidence="2" key="1">
    <citation type="submission" date="2022-11" db="UniProtKB">
        <authorList>
            <consortium name="EnsemblMetazoa"/>
        </authorList>
    </citation>
    <scope>IDENTIFICATION</scope>
</reference>
<evidence type="ECO:0000313" key="2">
    <source>
        <dbReference type="EnsemblMetazoa" id="XP_020901321.2"/>
    </source>
</evidence>
<proteinExistence type="predicted"/>
<dbReference type="OrthoDB" id="26681at2759"/>
<dbReference type="PANTHER" id="PTHR13743">
    <property type="entry name" value="BEIGE/BEACH-RELATED"/>
    <property type="match status" value="1"/>
</dbReference>
<dbReference type="GeneID" id="110239913"/>
<dbReference type="KEGG" id="epa:110239913"/>
<dbReference type="InterPro" id="IPR050865">
    <property type="entry name" value="BEACH_Domain"/>
</dbReference>
<evidence type="ECO:0000313" key="3">
    <source>
        <dbReference type="Proteomes" id="UP000887567"/>
    </source>
</evidence>
<dbReference type="RefSeq" id="XP_020901321.2">
    <property type="nucleotide sequence ID" value="XM_021045662.2"/>
</dbReference>
<sequence length="161" mass="18106">MPQVILGKYIMIKLMTIFLKCFVLQPFDKCYIGSSPKADVTSVFHGQTAAVYVFSENLAPNTIAAIHRLGPGYMGQFKFESEIDIPLSEQDIKILYDGHLASSIMFMYSPKACDQQLCMEASPIENTSYFCHSPHALMLEGVQAVITHYPIYHLMVSLILF</sequence>
<dbReference type="Proteomes" id="UP000887567">
    <property type="component" value="Unplaced"/>
</dbReference>
<dbReference type="AlphaFoldDB" id="A0A913XB97"/>
<dbReference type="PANTHER" id="PTHR13743:SF162">
    <property type="entry name" value="NEUROBEACHIN"/>
    <property type="match status" value="1"/>
</dbReference>
<keyword evidence="1" id="KW-0732">Signal</keyword>
<protein>
    <submittedName>
        <fullName evidence="2">Uncharacterized protein</fullName>
    </submittedName>
</protein>
<keyword evidence="3" id="KW-1185">Reference proteome</keyword>
<dbReference type="GO" id="GO:0016020">
    <property type="term" value="C:membrane"/>
    <property type="evidence" value="ECO:0007669"/>
    <property type="project" value="TreeGrafter"/>
</dbReference>
<dbReference type="EnsemblMetazoa" id="XM_021045662.2">
    <property type="protein sequence ID" value="XP_020901321.2"/>
    <property type="gene ID" value="LOC110239913"/>
</dbReference>
<dbReference type="GO" id="GO:0019901">
    <property type="term" value="F:protein kinase binding"/>
    <property type="evidence" value="ECO:0007669"/>
    <property type="project" value="TreeGrafter"/>
</dbReference>
<feature type="chain" id="PRO_5037080972" evidence="1">
    <location>
        <begin position="27"/>
        <end position="161"/>
    </location>
</feature>
<feature type="signal peptide" evidence="1">
    <location>
        <begin position="1"/>
        <end position="26"/>
    </location>
</feature>